<proteinExistence type="inferred from homology"/>
<dbReference type="GO" id="GO:0046872">
    <property type="term" value="F:metal ion binding"/>
    <property type="evidence" value="ECO:0007669"/>
    <property type="project" value="UniProtKB-KW"/>
</dbReference>
<reference evidence="18" key="3">
    <citation type="submission" date="2025-09" db="UniProtKB">
        <authorList>
            <consortium name="Ensembl"/>
        </authorList>
    </citation>
    <scope>IDENTIFICATION</scope>
</reference>
<feature type="domain" description="Glycosyltransferase 2-like" evidence="17">
    <location>
        <begin position="194"/>
        <end position="380"/>
    </location>
</feature>
<evidence type="ECO:0000256" key="11">
    <source>
        <dbReference type="ARBA" id="ARBA00022989"/>
    </source>
</evidence>
<dbReference type="GO" id="GO:0004653">
    <property type="term" value="F:polypeptide N-acetylgalactosaminyltransferase activity"/>
    <property type="evidence" value="ECO:0007669"/>
    <property type="project" value="TreeGrafter"/>
</dbReference>
<dbReference type="SUPFAM" id="SSF50370">
    <property type="entry name" value="Ricin B-like lectins"/>
    <property type="match status" value="1"/>
</dbReference>
<reference evidence="19" key="1">
    <citation type="submission" date="2015-09" db="EMBL/GenBank/DDBJ databases">
        <authorList>
            <person name="Sai Rama Sridatta P."/>
        </authorList>
    </citation>
    <scope>NUCLEOTIDE SEQUENCE [LARGE SCALE GENOMIC DNA]</scope>
</reference>
<keyword evidence="15 16" id="KW-0464">Manganese</keyword>
<comment type="cofactor">
    <cofactor evidence="1 16">
        <name>Mn(2+)</name>
        <dbReference type="ChEBI" id="CHEBI:29035"/>
    </cofactor>
</comment>
<evidence type="ECO:0000256" key="3">
    <source>
        <dbReference type="ARBA" id="ARBA00004922"/>
    </source>
</evidence>
<comment type="pathway">
    <text evidence="3 16">Protein modification; protein glycosylation.</text>
</comment>
<dbReference type="SUPFAM" id="SSF53448">
    <property type="entry name" value="Nucleotide-diphospho-sugar transferases"/>
    <property type="match status" value="1"/>
</dbReference>
<dbReference type="PANTHER" id="PTHR11675">
    <property type="entry name" value="N-ACETYLGALACTOSAMINYLTRANSFERASE"/>
    <property type="match status" value="1"/>
</dbReference>
<keyword evidence="13 16" id="KW-0472">Membrane</keyword>
<accession>A0A4W6EY94</accession>
<organism evidence="18 19">
    <name type="scientific">Lates calcarifer</name>
    <name type="common">Barramundi</name>
    <name type="synonym">Holocentrus calcarifer</name>
    <dbReference type="NCBI Taxonomy" id="8187"/>
    <lineage>
        <taxon>Eukaryota</taxon>
        <taxon>Metazoa</taxon>
        <taxon>Chordata</taxon>
        <taxon>Craniata</taxon>
        <taxon>Vertebrata</taxon>
        <taxon>Euteleostomi</taxon>
        <taxon>Actinopterygii</taxon>
        <taxon>Neopterygii</taxon>
        <taxon>Teleostei</taxon>
        <taxon>Neoteleostei</taxon>
        <taxon>Acanthomorphata</taxon>
        <taxon>Carangaria</taxon>
        <taxon>Carangaria incertae sedis</taxon>
        <taxon>Centropomidae</taxon>
        <taxon>Lates</taxon>
    </lineage>
</organism>
<dbReference type="InterPro" id="IPR001173">
    <property type="entry name" value="Glyco_trans_2-like"/>
</dbReference>
<dbReference type="STRING" id="8187.ENSLCAP00010043375"/>
<dbReference type="Gene3D" id="2.80.10.50">
    <property type="match status" value="1"/>
</dbReference>
<dbReference type="CDD" id="cd02510">
    <property type="entry name" value="pp-GalNAc-T"/>
    <property type="match status" value="1"/>
</dbReference>
<comment type="similarity">
    <text evidence="4 16">Belongs to the glycosyltransferase 2 family. GalNAc-T subfamily.</text>
</comment>
<evidence type="ECO:0000256" key="15">
    <source>
        <dbReference type="ARBA" id="ARBA00023211"/>
    </source>
</evidence>
<keyword evidence="5 16" id="KW-0328">Glycosyltransferase</keyword>
<evidence type="ECO:0000256" key="5">
    <source>
        <dbReference type="ARBA" id="ARBA00022676"/>
    </source>
</evidence>
<keyword evidence="6 16" id="KW-0808">Transferase</keyword>
<evidence type="ECO:0000256" key="6">
    <source>
        <dbReference type="ARBA" id="ARBA00022679"/>
    </source>
</evidence>
<dbReference type="FunFam" id="3.90.550.10:FF:000021">
    <property type="entry name" value="Polypeptide N-acetylgalactosaminyltransferase"/>
    <property type="match status" value="1"/>
</dbReference>
<feature type="transmembrane region" description="Helical" evidence="16">
    <location>
        <begin position="22"/>
        <end position="45"/>
    </location>
</feature>
<dbReference type="UniPathway" id="UPA00378"/>
<evidence type="ECO:0000256" key="10">
    <source>
        <dbReference type="ARBA" id="ARBA00022968"/>
    </source>
</evidence>
<keyword evidence="8" id="KW-0479">Metal-binding</keyword>
<evidence type="ECO:0000256" key="7">
    <source>
        <dbReference type="ARBA" id="ARBA00022692"/>
    </source>
</evidence>
<dbReference type="GeneTree" id="ENSGT00940000160845"/>
<evidence type="ECO:0000256" key="8">
    <source>
        <dbReference type="ARBA" id="ARBA00022723"/>
    </source>
</evidence>
<keyword evidence="10" id="KW-0735">Signal-anchor</keyword>
<comment type="caution">
    <text evidence="16">Lacks conserved residue(s) required for the propagation of feature annotation.</text>
</comment>
<keyword evidence="19" id="KW-1185">Reference proteome</keyword>
<evidence type="ECO:0000256" key="16">
    <source>
        <dbReference type="RuleBase" id="RU361242"/>
    </source>
</evidence>
<keyword evidence="9 16" id="KW-0430">Lectin</keyword>
<evidence type="ECO:0000256" key="2">
    <source>
        <dbReference type="ARBA" id="ARBA00004323"/>
    </source>
</evidence>
<evidence type="ECO:0000256" key="4">
    <source>
        <dbReference type="ARBA" id="ARBA00005680"/>
    </source>
</evidence>
<evidence type="ECO:0000256" key="1">
    <source>
        <dbReference type="ARBA" id="ARBA00001936"/>
    </source>
</evidence>
<dbReference type="InParanoid" id="A0A4W6EY94"/>
<dbReference type="Pfam" id="PF00535">
    <property type="entry name" value="Glycos_transf_2"/>
    <property type="match status" value="1"/>
</dbReference>
<dbReference type="Gene3D" id="3.90.550.10">
    <property type="entry name" value="Spore Coat Polysaccharide Biosynthesis Protein SpsA, Chain A"/>
    <property type="match status" value="1"/>
</dbReference>
<keyword evidence="14 16" id="KW-1015">Disulfide bond</keyword>
<dbReference type="GO" id="GO:0000139">
    <property type="term" value="C:Golgi membrane"/>
    <property type="evidence" value="ECO:0007669"/>
    <property type="project" value="UniProtKB-SubCell"/>
</dbReference>
<dbReference type="InterPro" id="IPR045885">
    <property type="entry name" value="GalNAc-T"/>
</dbReference>
<dbReference type="InterPro" id="IPR035992">
    <property type="entry name" value="Ricin_B-like_lectins"/>
</dbReference>
<name>A0A4W6EY94_LATCA</name>
<evidence type="ECO:0000256" key="12">
    <source>
        <dbReference type="ARBA" id="ARBA00023034"/>
    </source>
</evidence>
<keyword evidence="11 16" id="KW-1133">Transmembrane helix</keyword>
<dbReference type="Ensembl" id="ENSLCAT00010044436.1">
    <property type="protein sequence ID" value="ENSLCAP00010043375.1"/>
    <property type="gene ID" value="ENSLCAG00010020183.1"/>
</dbReference>
<dbReference type="PANTHER" id="PTHR11675:SF33">
    <property type="entry name" value="POLYPEPTIDE N-ACETYLGALACTOSAMINYLTRANSFERASE 3"/>
    <property type="match status" value="1"/>
</dbReference>
<keyword evidence="7 16" id="KW-0812">Transmembrane</keyword>
<dbReference type="Proteomes" id="UP000314980">
    <property type="component" value="Unassembled WGS sequence"/>
</dbReference>
<dbReference type="GO" id="GO:0030246">
    <property type="term" value="F:carbohydrate binding"/>
    <property type="evidence" value="ECO:0007669"/>
    <property type="project" value="UniProtKB-KW"/>
</dbReference>
<dbReference type="EC" id="2.4.1.-" evidence="16"/>
<dbReference type="PROSITE" id="PS50231">
    <property type="entry name" value="RICIN_B_LECTIN"/>
    <property type="match status" value="1"/>
</dbReference>
<evidence type="ECO:0000256" key="9">
    <source>
        <dbReference type="ARBA" id="ARBA00022734"/>
    </source>
</evidence>
<dbReference type="AlphaFoldDB" id="A0A4W6EY94"/>
<keyword evidence="12 16" id="KW-0333">Golgi apparatus</keyword>
<evidence type="ECO:0000256" key="14">
    <source>
        <dbReference type="ARBA" id="ARBA00023157"/>
    </source>
</evidence>
<dbReference type="InterPro" id="IPR029044">
    <property type="entry name" value="Nucleotide-diphossugar_trans"/>
</dbReference>
<protein>
    <recommendedName>
        <fullName evidence="16">Polypeptide N-acetylgalactosaminyltransferase</fullName>
        <ecNumber evidence="16">2.4.1.-</ecNumber>
    </recommendedName>
    <alternativeName>
        <fullName evidence="16">Protein-UDP acetylgalactosaminyltransferase</fullName>
    </alternativeName>
</protein>
<dbReference type="GO" id="GO:0016266">
    <property type="term" value="P:protein O-linked glycosylation via N-acetyl-galactosamine"/>
    <property type="evidence" value="ECO:0007669"/>
    <property type="project" value="UniProtKB-ARBA"/>
</dbReference>
<evidence type="ECO:0000313" key="18">
    <source>
        <dbReference type="Ensembl" id="ENSLCAP00010043375.1"/>
    </source>
</evidence>
<reference evidence="18" key="2">
    <citation type="submission" date="2025-08" db="UniProtKB">
        <authorList>
            <consortium name="Ensembl"/>
        </authorList>
    </citation>
    <scope>IDENTIFICATION</scope>
</reference>
<evidence type="ECO:0000259" key="17">
    <source>
        <dbReference type="Pfam" id="PF00535"/>
    </source>
</evidence>
<feature type="transmembrane region" description="Helical" evidence="16">
    <location>
        <begin position="66"/>
        <end position="82"/>
    </location>
</feature>
<evidence type="ECO:0000256" key="13">
    <source>
        <dbReference type="ARBA" id="ARBA00023136"/>
    </source>
</evidence>
<comment type="subcellular location">
    <subcellularLocation>
        <location evidence="2 16">Golgi apparatus membrane</location>
        <topology evidence="2 16">Single-pass type II membrane protein</topology>
    </subcellularLocation>
</comment>
<sequence>MLNTFKSQGQITLTGRMRITCFLIKMFMFSIMIYFMLSLFSFVLGRSFPVHTMNIFFPRRTFLKRVAISCFLVLLVVIYYNINYTALPQPSSLPVAGVAGPSCPLGFYTKEELEPHLQRPPQDPRAPGANGKPFVSHGMTLKEHYEKLHGFNKNQFNQFASDHISLHRDLGKDTRHPDCLEQKFWHCPGLPTTSVIIVFHNEAWSALLRTVYSILHTAPAALLTEILLVDDASTDDHLKTRLDEYVKQLKIVRVLRQSERKGLVAARLLGARSAQGQVLTFLDSHCECFPGWLEPLLARIAEQPTTVVSPKIAIIDKDNLKFRKPVPKPQHYMRGNFKWKLTFGWEAVPNEEKKRRKNETYPIRTPTFAGGLFSVSKSYFEHIGTYDDQMEFWGGENLEMSFRVWQCGGQLEIIPCSVVGHIFRKQSPHTFPNGSSIVTRNLVRLAEVWLDDYKWVFYRANRKAASIFNENSFGDVSERRTLRERLKCRSFSWYLGNIYPEAYVPDIRPVMHGQLENIGWRCCLDVKKTNKRWEPDKKVKCNNRCGAQYFEYTSHREVRLSADVDWCLHANPGEAMVSLKQCRLKGEVTTAASEQVWTFTQVQPVFLQQLVHHFMAVMNKRDHQSDQYLLLSKYI</sequence>
<evidence type="ECO:0000313" key="19">
    <source>
        <dbReference type="Proteomes" id="UP000314980"/>
    </source>
</evidence>